<keyword evidence="2" id="KW-1185">Reference proteome</keyword>
<name>A0A8J2NUZ5_9HEXA</name>
<dbReference type="AlphaFoldDB" id="A0A8J2NUZ5"/>
<dbReference type="Proteomes" id="UP000708208">
    <property type="component" value="Unassembled WGS sequence"/>
</dbReference>
<proteinExistence type="predicted"/>
<evidence type="ECO:0000313" key="2">
    <source>
        <dbReference type="Proteomes" id="UP000708208"/>
    </source>
</evidence>
<comment type="caution">
    <text evidence="1">The sequence shown here is derived from an EMBL/GenBank/DDBJ whole genome shotgun (WGS) entry which is preliminary data.</text>
</comment>
<reference evidence="1" key="1">
    <citation type="submission" date="2021-06" db="EMBL/GenBank/DDBJ databases">
        <authorList>
            <person name="Hodson N. C."/>
            <person name="Mongue J. A."/>
            <person name="Jaron S. K."/>
        </authorList>
    </citation>
    <scope>NUCLEOTIDE SEQUENCE</scope>
</reference>
<protein>
    <submittedName>
        <fullName evidence="1">Uncharacterized protein</fullName>
    </submittedName>
</protein>
<organism evidence="1 2">
    <name type="scientific">Allacma fusca</name>
    <dbReference type="NCBI Taxonomy" id="39272"/>
    <lineage>
        <taxon>Eukaryota</taxon>
        <taxon>Metazoa</taxon>
        <taxon>Ecdysozoa</taxon>
        <taxon>Arthropoda</taxon>
        <taxon>Hexapoda</taxon>
        <taxon>Collembola</taxon>
        <taxon>Symphypleona</taxon>
        <taxon>Sminthuridae</taxon>
        <taxon>Allacma</taxon>
    </lineage>
</organism>
<accession>A0A8J2NUZ5</accession>
<evidence type="ECO:0000313" key="1">
    <source>
        <dbReference type="EMBL" id="CAG7721323.1"/>
    </source>
</evidence>
<dbReference type="EMBL" id="CAJVCH010078495">
    <property type="protein sequence ID" value="CAG7721323.1"/>
    <property type="molecule type" value="Genomic_DNA"/>
</dbReference>
<gene>
    <name evidence="1" type="ORF">AFUS01_LOCUS10545</name>
</gene>
<sequence length="70" mass="8155">MCQNFDEFENVDTVLEELPKEHTLPLIQPYPVDSSVFDSNAIPSEATNKVRVYYSCGWLFMRKFSSLTLY</sequence>